<dbReference type="InterPro" id="IPR050534">
    <property type="entry name" value="Coronavir_polyprotein_1ab"/>
</dbReference>
<keyword evidence="10" id="KW-1185">Reference proteome</keyword>
<dbReference type="CDD" id="cd18808">
    <property type="entry name" value="SF1_C_Upf1"/>
    <property type="match status" value="1"/>
</dbReference>
<evidence type="ECO:0000256" key="2">
    <source>
        <dbReference type="ARBA" id="ARBA00022741"/>
    </source>
</evidence>
<feature type="domain" description="DNA2/NAM7 helicase-like C-terminal" evidence="7">
    <location>
        <begin position="1130"/>
        <end position="1302"/>
    </location>
</feature>
<dbReference type="GO" id="GO:0043139">
    <property type="term" value="F:5'-3' DNA helicase activity"/>
    <property type="evidence" value="ECO:0007669"/>
    <property type="project" value="TreeGrafter"/>
</dbReference>
<dbReference type="GO" id="GO:0016787">
    <property type="term" value="F:hydrolase activity"/>
    <property type="evidence" value="ECO:0007669"/>
    <property type="project" value="UniProtKB-KW"/>
</dbReference>
<dbReference type="Pfam" id="PF13087">
    <property type="entry name" value="AAA_12"/>
    <property type="match status" value="1"/>
</dbReference>
<dbReference type="OrthoDB" id="3197455at2"/>
<name>A0A229RB33_AMYAL</name>
<organism evidence="9 10">
    <name type="scientific">Amycolatopsis alba DSM 44262</name>
    <dbReference type="NCBI Taxonomy" id="1125972"/>
    <lineage>
        <taxon>Bacteria</taxon>
        <taxon>Bacillati</taxon>
        <taxon>Actinomycetota</taxon>
        <taxon>Actinomycetes</taxon>
        <taxon>Pseudonocardiales</taxon>
        <taxon>Pseudonocardiaceae</taxon>
        <taxon>Amycolatopsis</taxon>
    </lineage>
</organism>
<evidence type="ECO:0000259" key="7">
    <source>
        <dbReference type="Pfam" id="PF13087"/>
    </source>
</evidence>
<evidence type="ECO:0000256" key="5">
    <source>
        <dbReference type="ARBA" id="ARBA00022840"/>
    </source>
</evidence>
<dbReference type="Pfam" id="PF13086">
    <property type="entry name" value="AAA_11"/>
    <property type="match status" value="1"/>
</dbReference>
<feature type="domain" description="Restriction endonuclease type II-like" evidence="8">
    <location>
        <begin position="1350"/>
        <end position="1442"/>
    </location>
</feature>
<evidence type="ECO:0000313" key="9">
    <source>
        <dbReference type="EMBL" id="OXM43795.1"/>
    </source>
</evidence>
<proteinExistence type="inferred from homology"/>
<dbReference type="PANTHER" id="PTHR43788">
    <property type="entry name" value="DNA2/NAM7 HELICASE FAMILY MEMBER"/>
    <property type="match status" value="1"/>
</dbReference>
<dbReference type="GO" id="GO:0005524">
    <property type="term" value="F:ATP binding"/>
    <property type="evidence" value="ECO:0007669"/>
    <property type="project" value="UniProtKB-KW"/>
</dbReference>
<evidence type="ECO:0000259" key="8">
    <source>
        <dbReference type="Pfam" id="PF18741"/>
    </source>
</evidence>
<dbReference type="InterPro" id="IPR047187">
    <property type="entry name" value="SF1_C_Upf1"/>
</dbReference>
<dbReference type="InterPro" id="IPR049468">
    <property type="entry name" value="Restrct_endonuc-II-like_dom"/>
</dbReference>
<evidence type="ECO:0000256" key="1">
    <source>
        <dbReference type="ARBA" id="ARBA00007913"/>
    </source>
</evidence>
<dbReference type="InterPro" id="IPR041677">
    <property type="entry name" value="DNA2/NAM7_AAA_11"/>
</dbReference>
<accession>A0A229RB33</accession>
<dbReference type="RefSeq" id="WP_084702294.1">
    <property type="nucleotide sequence ID" value="NZ_KB913032.1"/>
</dbReference>
<dbReference type="Pfam" id="PF18741">
    <property type="entry name" value="MTES_1575"/>
    <property type="match status" value="1"/>
</dbReference>
<dbReference type="EMBL" id="NMQU01000140">
    <property type="protein sequence ID" value="OXM43795.1"/>
    <property type="molecule type" value="Genomic_DNA"/>
</dbReference>
<evidence type="ECO:0000256" key="3">
    <source>
        <dbReference type="ARBA" id="ARBA00022801"/>
    </source>
</evidence>
<dbReference type="SUPFAM" id="SSF52540">
    <property type="entry name" value="P-loop containing nucleoside triphosphate hydrolases"/>
    <property type="match status" value="1"/>
</dbReference>
<sequence>MRPNDPTARDKTSTLVEYLRDIAASTRADSRDLSSFEASWWLAELPQGVRVRSEPDSEGVLLAVDQVPLPPPPALPQELHSYIDRRQWQDQDVAEVGLSDELAAQVSDLDERTGLGAACRVALAARDSWLAAVERDRPQRQLYEQLLDVAGRLATRDDEFELLLCSGLVAGVDDADSRVYRHLIVKRMFARIERGHSSVVIGPIAEAPLTMEDRRFLAPVLGDRLGRADDIRKEIETSDLLPIDEGVGKWLAEWSGWLLPAAPPYHESAEPPPADCDDRLSVSASPALVFRQRDRSSVAGFLDQMLEKLRDLRTPVPQTLVQILHDLTPEEQEEWAAASGTPKLLGENPLFVKPYNQEQRLVLDRVRQDNGAVVQGPPGTGKTHTIANLLVAMLAEGLRVLVVSQREQPLSVLRNMLPPELQSMCVSLAGDKRGRTSALEACVRALSEFVASTTESQAAARVVACREQWNVAQRQVLAAEVDLSGSRESEHIEHPPIAPGYQGRLAEIASSVQAGRNRFGWVPPLPAAAPTICPLLPDELAELQNLLEAHPEGPHRADESVPPPEDVQSPDEIAQLFRNLELPAADPQVREIADRCVCVAPATLDQWLVDLDRVAEIVRHLDQRATSEPESWLDGAVRDMLAGNNLNAWLDLINRPPAAEQLFSRSRNPVLRDVQCHETDPTLLRELHEQAQILVQGLQNHRTVRTRLFRRLTVFGRDTALVRETCSYRQRELRTTEAAVAAYEVLDILATLTDLEHAWSFVVWLENSAGDPTNRLRWLAAAEAVLPMLAELGNTAVRLRGSLAETQLLVVLTSRDSWATFRSGARLAKHRLDVAKYMKYHGQLLTWWEHMAATAQAAPELTAVAKALRTRDSAAFRVAVETIGQARETISRHRRLRDLRSQLGEAHPDLLSALEKTSGDEAWAERFVVVADAWDWAVAERFVHTQYHPGRDAQGESELAAAKETLRGATEELAAAQAWSNCLSTMDLSARRALRSYSHFAQRLGGRGKPAARNQRSARSAITGAKSAVPAWIMTVDEVADLFPAEQNSFDVVIVDEASQAEPTSLFLLWLAHRVIVVGDDKQCTPYITPRGLDPVIARLKADFPDLPDHVREILLPTGNLYDVLSTAFPAVVRLREHFRCMPEIISWSSKEFYDNDLVPLRQHGADRLEPVEIRFVPDGQTTGSSETLTNRAEAVQVVDLLSECLDDPAYEGKSFGVIAMQSAKQVKVIDQLIQKRIPASEIELRNIRVGAAQSFQGDERDIMIVSTVAAGRAKAMRNDTRYDRRLNVAASRAKDQLLLVTSLGDNLDSEDIRHRMLSHYQEREGPLRELLDVTRMPSEQLAAPFRSLFVQQVYLAIRRRGYAAEPYVDIGGRMLDIVVRGQDRSLVVMCDEYRRRDADHRRRDDDSLRELSRAGWPFCRVVHSHFILDPEAALDVVWQALNKEKIELAEA</sequence>
<dbReference type="PANTHER" id="PTHR43788:SF8">
    <property type="entry name" value="DNA-BINDING PROTEIN SMUBP-2"/>
    <property type="match status" value="1"/>
</dbReference>
<evidence type="ECO:0000259" key="6">
    <source>
        <dbReference type="Pfam" id="PF13086"/>
    </source>
</evidence>
<keyword evidence="5" id="KW-0067">ATP-binding</keyword>
<evidence type="ECO:0008006" key="11">
    <source>
        <dbReference type="Google" id="ProtNLM"/>
    </source>
</evidence>
<evidence type="ECO:0000313" key="10">
    <source>
        <dbReference type="Proteomes" id="UP000215563"/>
    </source>
</evidence>
<dbReference type="InterPro" id="IPR041679">
    <property type="entry name" value="DNA2/NAM7-like_C"/>
</dbReference>
<protein>
    <recommendedName>
        <fullName evidence="11">DNA helicase</fullName>
    </recommendedName>
</protein>
<keyword evidence="3" id="KW-0378">Hydrolase</keyword>
<keyword evidence="2" id="KW-0547">Nucleotide-binding</keyword>
<dbReference type="Gene3D" id="3.40.50.300">
    <property type="entry name" value="P-loop containing nucleotide triphosphate hydrolases"/>
    <property type="match status" value="3"/>
</dbReference>
<gene>
    <name evidence="9" type="ORF">CFP75_37100</name>
</gene>
<reference evidence="9 10" key="1">
    <citation type="submission" date="2017-07" db="EMBL/GenBank/DDBJ databases">
        <title>Amycolatopsis alba DSM 44262 Genome sequencing and assembly.</title>
        <authorList>
            <person name="Kaur N."/>
            <person name="Mayilraj S."/>
        </authorList>
    </citation>
    <scope>NUCLEOTIDE SEQUENCE [LARGE SCALE GENOMIC DNA]</scope>
    <source>
        <strain evidence="9 10">DSM 44262</strain>
    </source>
</reference>
<evidence type="ECO:0000256" key="4">
    <source>
        <dbReference type="ARBA" id="ARBA00022806"/>
    </source>
</evidence>
<feature type="domain" description="DNA2/NAM7 helicase helicase" evidence="6">
    <location>
        <begin position="355"/>
        <end position="404"/>
    </location>
</feature>
<comment type="similarity">
    <text evidence="1">Belongs to the DNA2/NAM7 helicase family.</text>
</comment>
<dbReference type="InterPro" id="IPR027417">
    <property type="entry name" value="P-loop_NTPase"/>
</dbReference>
<dbReference type="Proteomes" id="UP000215563">
    <property type="component" value="Unassembled WGS sequence"/>
</dbReference>
<keyword evidence="4" id="KW-0347">Helicase</keyword>
<comment type="caution">
    <text evidence="9">The sequence shown here is derived from an EMBL/GenBank/DDBJ whole genome shotgun (WGS) entry which is preliminary data.</text>
</comment>